<dbReference type="PANTHER" id="PTHR11857:SF43">
    <property type="entry name" value="GEO07291P1-RELATED"/>
    <property type="match status" value="1"/>
</dbReference>
<evidence type="ECO:0000313" key="8">
    <source>
        <dbReference type="EMBL" id="AIX97033.1"/>
    </source>
</evidence>
<comment type="subcellular location">
    <subcellularLocation>
        <location evidence="1">Secreted</location>
    </subcellularLocation>
</comment>
<feature type="chain" id="PRO_5013108380" evidence="7">
    <location>
        <begin position="19"/>
        <end position="125"/>
    </location>
</feature>
<evidence type="ECO:0000256" key="4">
    <source>
        <dbReference type="ARBA" id="ARBA00022729"/>
    </source>
</evidence>
<dbReference type="CDD" id="cd23992">
    <property type="entry name" value="PBP_GOBP"/>
    <property type="match status" value="1"/>
</dbReference>
<dbReference type="Gene3D" id="1.10.238.20">
    <property type="entry name" value="Pheromone/general odorant binding protein domain"/>
    <property type="match status" value="1"/>
</dbReference>
<dbReference type="SMART" id="SM00708">
    <property type="entry name" value="PhBP"/>
    <property type="match status" value="1"/>
</dbReference>
<organism evidence="8">
    <name type="scientific">Monochamus alternatus</name>
    <name type="common">Japanese pine sawyer beetle</name>
    <dbReference type="NCBI Taxonomy" id="192382"/>
    <lineage>
        <taxon>Eukaryota</taxon>
        <taxon>Metazoa</taxon>
        <taxon>Ecdysozoa</taxon>
        <taxon>Arthropoda</taxon>
        <taxon>Hexapoda</taxon>
        <taxon>Insecta</taxon>
        <taxon>Pterygota</taxon>
        <taxon>Neoptera</taxon>
        <taxon>Endopterygota</taxon>
        <taxon>Coleoptera</taxon>
        <taxon>Polyphaga</taxon>
        <taxon>Cucujiformia</taxon>
        <taxon>Chrysomeloidea</taxon>
        <taxon>Cerambycidae</taxon>
        <taxon>Lamiinae</taxon>
        <taxon>Monochamini</taxon>
        <taxon>Monochamus</taxon>
    </lineage>
</organism>
<evidence type="ECO:0000256" key="7">
    <source>
        <dbReference type="SAM" id="SignalP"/>
    </source>
</evidence>
<keyword evidence="3" id="KW-0964">Secreted</keyword>
<reference evidence="8" key="1">
    <citation type="journal article" date="2014" name="Comp. Biochem. Physiol. Part D Genomics Proteomics">
        <title>Analysis of chemosensory gene families in the beetle Monochamus alternatus and its parasitoid Dastarcus helophoroides.</title>
        <authorList>
            <person name="Wang J."/>
            <person name="Li D.Z."/>
            <person name="Min S.F."/>
            <person name="Mi F."/>
            <person name="Zhou S.S."/>
            <person name="Wang M.Q."/>
        </authorList>
    </citation>
    <scope>NUCLEOTIDE SEQUENCE</scope>
</reference>
<comment type="function">
    <text evidence="6">May be a carrier protein for lipids.</text>
</comment>
<feature type="signal peptide" evidence="7">
    <location>
        <begin position="1"/>
        <end position="18"/>
    </location>
</feature>
<dbReference type="GO" id="GO:0005615">
    <property type="term" value="C:extracellular space"/>
    <property type="evidence" value="ECO:0007669"/>
    <property type="project" value="TreeGrafter"/>
</dbReference>
<dbReference type="EMBL" id="KF977571">
    <property type="protein sequence ID" value="AIX97033.1"/>
    <property type="molecule type" value="mRNA"/>
</dbReference>
<name>A0A1I9HZM0_MONAT</name>
<gene>
    <name evidence="8" type="primary">obp18</name>
</gene>
<sequence>MNTISLLLCIIFISVAHSLTQEEKGSIHDECFLQTGVHEDNAAKALDDEFVDDPKLKLYILCFAKKVGLMNDSGEIQLDVLRVKLSGMISDEAKVEEMIAKCVVQKSTPEETIFEVSRCIHGNDS</sequence>
<proteinExistence type="evidence at transcript level"/>
<dbReference type="AlphaFoldDB" id="A0A1I9HZM0"/>
<keyword evidence="5" id="KW-0325">Glycoprotein</keyword>
<dbReference type="InterPro" id="IPR036728">
    <property type="entry name" value="PBP_GOBP_sf"/>
</dbReference>
<dbReference type="InterPro" id="IPR006170">
    <property type="entry name" value="PBP/GOBP"/>
</dbReference>
<evidence type="ECO:0000256" key="6">
    <source>
        <dbReference type="ARBA" id="ARBA00056866"/>
    </source>
</evidence>
<comment type="similarity">
    <text evidence="2">Belongs to the PBP/GOBP family.</text>
</comment>
<dbReference type="GO" id="GO:0005549">
    <property type="term" value="F:odorant binding"/>
    <property type="evidence" value="ECO:0007669"/>
    <property type="project" value="InterPro"/>
</dbReference>
<dbReference type="GO" id="GO:0007608">
    <property type="term" value="P:sensory perception of smell"/>
    <property type="evidence" value="ECO:0007669"/>
    <property type="project" value="TreeGrafter"/>
</dbReference>
<evidence type="ECO:0000256" key="2">
    <source>
        <dbReference type="ARBA" id="ARBA00008098"/>
    </source>
</evidence>
<protein>
    <submittedName>
        <fullName evidence="8">Odorant-binding protein 18</fullName>
    </submittedName>
</protein>
<evidence type="ECO:0000256" key="1">
    <source>
        <dbReference type="ARBA" id="ARBA00004613"/>
    </source>
</evidence>
<evidence type="ECO:0000256" key="5">
    <source>
        <dbReference type="ARBA" id="ARBA00023180"/>
    </source>
</evidence>
<accession>A0A1I9HZM0</accession>
<dbReference type="SUPFAM" id="SSF47565">
    <property type="entry name" value="Insect pheromone/odorant-binding proteins"/>
    <property type="match status" value="1"/>
</dbReference>
<dbReference type="FunFam" id="1.10.238.20:FF:000001">
    <property type="entry name" value="General odorant-binding protein lush"/>
    <property type="match status" value="1"/>
</dbReference>
<evidence type="ECO:0000256" key="3">
    <source>
        <dbReference type="ARBA" id="ARBA00022525"/>
    </source>
</evidence>
<dbReference type="Pfam" id="PF01395">
    <property type="entry name" value="PBP_GOBP"/>
    <property type="match status" value="1"/>
</dbReference>
<keyword evidence="4 7" id="KW-0732">Signal</keyword>
<dbReference type="PANTHER" id="PTHR11857">
    <property type="entry name" value="ODORANT BINDING PROTEIN-RELATED"/>
    <property type="match status" value="1"/>
</dbReference>